<feature type="transmembrane region" description="Helical" evidence="1">
    <location>
        <begin position="6"/>
        <end position="29"/>
    </location>
</feature>
<dbReference type="AlphaFoldDB" id="A0A417YRK7"/>
<reference evidence="2 3" key="1">
    <citation type="journal article" date="2017" name="Int. J. Syst. Evol. Microbiol.">
        <title>Bacillus notoginsengisoli sp. nov., a novel bacterium isolated from the rhizosphere of Panax notoginseng.</title>
        <authorList>
            <person name="Zhang M.Y."/>
            <person name="Cheng J."/>
            <person name="Cai Y."/>
            <person name="Zhang T.Y."/>
            <person name="Wu Y.Y."/>
            <person name="Manikprabhu D."/>
            <person name="Li W.J."/>
            <person name="Zhang Y.X."/>
        </authorList>
    </citation>
    <scope>NUCLEOTIDE SEQUENCE [LARGE SCALE GENOMIC DNA]</scope>
    <source>
        <strain evidence="2 3">JCM 30743</strain>
    </source>
</reference>
<accession>A0A417YRK7</accession>
<dbReference type="Proteomes" id="UP000284416">
    <property type="component" value="Unassembled WGS sequence"/>
</dbReference>
<feature type="transmembrane region" description="Helical" evidence="1">
    <location>
        <begin position="50"/>
        <end position="76"/>
    </location>
</feature>
<dbReference type="EMBL" id="QWEG01000010">
    <property type="protein sequence ID" value="RHW37386.1"/>
    <property type="molecule type" value="Genomic_DNA"/>
</dbReference>
<keyword evidence="1" id="KW-0472">Membrane</keyword>
<name>A0A417YRK7_9BACI</name>
<evidence type="ECO:0000313" key="2">
    <source>
        <dbReference type="EMBL" id="RHW37386.1"/>
    </source>
</evidence>
<organism evidence="2 3">
    <name type="scientific">Neobacillus notoginsengisoli</name>
    <dbReference type="NCBI Taxonomy" id="1578198"/>
    <lineage>
        <taxon>Bacteria</taxon>
        <taxon>Bacillati</taxon>
        <taxon>Bacillota</taxon>
        <taxon>Bacilli</taxon>
        <taxon>Bacillales</taxon>
        <taxon>Bacillaceae</taxon>
        <taxon>Neobacillus</taxon>
    </lineage>
</organism>
<comment type="caution">
    <text evidence="2">The sequence shown here is derived from an EMBL/GenBank/DDBJ whole genome shotgun (WGS) entry which is preliminary data.</text>
</comment>
<gene>
    <name evidence="2" type="ORF">D1B31_16635</name>
</gene>
<keyword evidence="1" id="KW-1133">Transmembrane helix</keyword>
<proteinExistence type="predicted"/>
<evidence type="ECO:0000256" key="1">
    <source>
        <dbReference type="SAM" id="Phobius"/>
    </source>
</evidence>
<keyword evidence="3" id="KW-1185">Reference proteome</keyword>
<keyword evidence="1" id="KW-0812">Transmembrane</keyword>
<evidence type="ECO:0000313" key="3">
    <source>
        <dbReference type="Proteomes" id="UP000284416"/>
    </source>
</evidence>
<sequence>MKHFIPTIFLSFLTFSGILFLVFVARTILHPPNHMGMMMNRQMMFHHMNFWFGQFFGIFLIALGAGLLLLLISGFLKKK</sequence>
<protein>
    <submittedName>
        <fullName evidence="2">Uncharacterized protein</fullName>
    </submittedName>
</protein>